<dbReference type="RefSeq" id="WP_169148449.1">
    <property type="nucleotide sequence ID" value="NZ_JABBGA010000041.1"/>
</dbReference>
<evidence type="ECO:0000313" key="1">
    <source>
        <dbReference type="EMBL" id="NML28948.1"/>
    </source>
</evidence>
<accession>A0A848G9I3</accession>
<protein>
    <recommendedName>
        <fullName evidence="3">DUF4085 family protein</fullName>
    </recommendedName>
</protein>
<organism evidence="1 2">
    <name type="scientific">Zoogloea dura</name>
    <dbReference type="NCBI Taxonomy" id="2728840"/>
    <lineage>
        <taxon>Bacteria</taxon>
        <taxon>Pseudomonadati</taxon>
        <taxon>Pseudomonadota</taxon>
        <taxon>Betaproteobacteria</taxon>
        <taxon>Rhodocyclales</taxon>
        <taxon>Zoogloeaceae</taxon>
        <taxon>Zoogloea</taxon>
    </lineage>
</organism>
<evidence type="ECO:0000313" key="2">
    <source>
        <dbReference type="Proteomes" id="UP000580043"/>
    </source>
</evidence>
<evidence type="ECO:0008006" key="3">
    <source>
        <dbReference type="Google" id="ProtNLM"/>
    </source>
</evidence>
<comment type="caution">
    <text evidence="1">The sequence shown here is derived from an EMBL/GenBank/DDBJ whole genome shotgun (WGS) entry which is preliminary data.</text>
</comment>
<dbReference type="AlphaFoldDB" id="A0A848G9I3"/>
<keyword evidence="2" id="KW-1185">Reference proteome</keyword>
<reference evidence="1 2" key="1">
    <citation type="submission" date="2020-04" db="EMBL/GenBank/DDBJ databases">
        <title>Zoogloea sp. G-4-1-14 isolated from soil.</title>
        <authorList>
            <person name="Dahal R.H."/>
        </authorList>
    </citation>
    <scope>NUCLEOTIDE SEQUENCE [LARGE SCALE GENOMIC DNA]</scope>
    <source>
        <strain evidence="1 2">G-4-1-14</strain>
    </source>
</reference>
<gene>
    <name evidence="1" type="ORF">HHL15_24665</name>
</gene>
<dbReference type="Proteomes" id="UP000580043">
    <property type="component" value="Unassembled WGS sequence"/>
</dbReference>
<dbReference type="EMBL" id="JABBGA010000041">
    <property type="protein sequence ID" value="NML28948.1"/>
    <property type="molecule type" value="Genomic_DNA"/>
</dbReference>
<sequence>MKFFTLEWWQSGCEAAPEVFARYDAHLSAIQPQLPPALVEFQSAFTLHDSEVKRVFCDFDRKLLVLELDGWDMNLTHPIYYTLTFSGVSVFEQQFPKEREFEAELGDLGYWEFDISAKGTEVRMLFVSSAEFRVVFTDFAFHHVSTEA</sequence>
<name>A0A848G9I3_9RHOO</name>
<proteinExistence type="predicted"/>